<keyword evidence="6" id="KW-0843">Virulence</keyword>
<dbReference type="OrthoDB" id="123946at2759"/>
<accession>A0A9W7CUB5</accession>
<dbReference type="Proteomes" id="UP001165121">
    <property type="component" value="Unassembled WGS sequence"/>
</dbReference>
<organism evidence="8 9">
    <name type="scientific">Phytophthora fragariaefolia</name>
    <dbReference type="NCBI Taxonomy" id="1490495"/>
    <lineage>
        <taxon>Eukaryota</taxon>
        <taxon>Sar</taxon>
        <taxon>Stramenopiles</taxon>
        <taxon>Oomycota</taxon>
        <taxon>Peronosporomycetes</taxon>
        <taxon>Peronosporales</taxon>
        <taxon>Peronosporaceae</taxon>
        <taxon>Phytophthora</taxon>
    </lineage>
</organism>
<gene>
    <name evidence="8" type="ORF">Pfra01_001370600</name>
</gene>
<sequence length="254" mass="29889">MIQRRGKLQDRLPGSLRSIDISDRRLLKTYKTENAIEEERAITIPGLSKIKEWVTLHVSWFKTWYNNRKQANVWLNEKKTPDEVFKILKLDEDINTVLNNPKLTTWVAFMRILQTDQLVGWAGNGLSTDVVYAMLKVGDGTVDKLLANPALKVWFYYFNRMNKHHPDREVNLIKKLTSSYDDMELAKAIEVATKEKTTELFAKELQTAQFKLWKADGRDPRTVFNMLMLDTKKWPYDPNVDVYRAYYLFYKAKK</sequence>
<evidence type="ECO:0000259" key="7">
    <source>
        <dbReference type="Pfam" id="PF22748"/>
    </source>
</evidence>
<comment type="caution">
    <text evidence="8">The sequence shown here is derived from an EMBL/GenBank/DDBJ whole genome shotgun (WGS) entry which is preliminary data.</text>
</comment>
<keyword evidence="9" id="KW-1185">Reference proteome</keyword>
<evidence type="ECO:0000256" key="1">
    <source>
        <dbReference type="ARBA" id="ARBA00004340"/>
    </source>
</evidence>
<dbReference type="GO" id="GO:0005576">
    <property type="term" value="C:extracellular region"/>
    <property type="evidence" value="ECO:0007669"/>
    <property type="project" value="UniProtKB-SubCell"/>
</dbReference>
<comment type="similarity">
    <text evidence="3">Belongs to the RxLR effector family.</text>
</comment>
<keyword evidence="4" id="KW-0964">Secreted</keyword>
<dbReference type="AlphaFoldDB" id="A0A9W7CUB5"/>
<dbReference type="Pfam" id="PF22748">
    <property type="entry name" value="PexRD54_WY"/>
    <property type="match status" value="1"/>
</dbReference>
<proteinExistence type="inferred from homology"/>
<dbReference type="EMBL" id="BSXT01001408">
    <property type="protein sequence ID" value="GMF42200.1"/>
    <property type="molecule type" value="Genomic_DNA"/>
</dbReference>
<evidence type="ECO:0000313" key="8">
    <source>
        <dbReference type="EMBL" id="GMF42200.1"/>
    </source>
</evidence>
<dbReference type="InterPro" id="IPR054463">
    <property type="entry name" value="PexRD54_WY"/>
</dbReference>
<evidence type="ECO:0000256" key="2">
    <source>
        <dbReference type="ARBA" id="ARBA00004613"/>
    </source>
</evidence>
<evidence type="ECO:0000256" key="6">
    <source>
        <dbReference type="ARBA" id="ARBA00023026"/>
    </source>
</evidence>
<name>A0A9W7CUB5_9STRA</name>
<reference evidence="8" key="1">
    <citation type="submission" date="2023-04" db="EMBL/GenBank/DDBJ databases">
        <title>Phytophthora fragariaefolia NBRC 109709.</title>
        <authorList>
            <person name="Ichikawa N."/>
            <person name="Sato H."/>
            <person name="Tonouchi N."/>
        </authorList>
    </citation>
    <scope>NUCLEOTIDE SEQUENCE</scope>
    <source>
        <strain evidence="8">NBRC 109709</strain>
    </source>
</reference>
<comment type="subcellular location">
    <subcellularLocation>
        <location evidence="1">Host cell</location>
    </subcellularLocation>
    <subcellularLocation>
        <location evidence="2">Secreted</location>
    </subcellularLocation>
</comment>
<evidence type="ECO:0000313" key="9">
    <source>
        <dbReference type="Proteomes" id="UP001165121"/>
    </source>
</evidence>
<protein>
    <submittedName>
        <fullName evidence="8">Unnamed protein product</fullName>
    </submittedName>
</protein>
<feature type="domain" description="RxLR effector PexRD54 WY" evidence="7">
    <location>
        <begin position="70"/>
        <end position="109"/>
    </location>
</feature>
<evidence type="ECO:0000256" key="3">
    <source>
        <dbReference type="ARBA" id="ARBA00010400"/>
    </source>
</evidence>
<keyword evidence="5" id="KW-0732">Signal</keyword>
<evidence type="ECO:0000256" key="5">
    <source>
        <dbReference type="ARBA" id="ARBA00022729"/>
    </source>
</evidence>
<dbReference type="GO" id="GO:0043657">
    <property type="term" value="C:host cell"/>
    <property type="evidence" value="ECO:0007669"/>
    <property type="project" value="UniProtKB-SubCell"/>
</dbReference>
<evidence type="ECO:0000256" key="4">
    <source>
        <dbReference type="ARBA" id="ARBA00022525"/>
    </source>
</evidence>